<comment type="caution">
    <text evidence="9">The sequence shown here is derived from an EMBL/GenBank/DDBJ whole genome shotgun (WGS) entry which is preliminary data.</text>
</comment>
<keyword evidence="6" id="KW-0030">Aminoacyl-tRNA synthetase</keyword>
<evidence type="ECO:0000256" key="2">
    <source>
        <dbReference type="ARBA" id="ARBA00022598"/>
    </source>
</evidence>
<dbReference type="PANTHER" id="PTHR11946:SF93">
    <property type="entry name" value="VALINE--TRNA LIGASE, CHLOROPLASTIC_MITOCHONDRIAL 2"/>
    <property type="match status" value="1"/>
</dbReference>
<dbReference type="RefSeq" id="WP_311721087.1">
    <property type="nucleotide sequence ID" value="NZ_JAVREZ010000354.1"/>
</dbReference>
<dbReference type="EC" id="6.1.1.9" evidence="1"/>
<dbReference type="PANTHER" id="PTHR11946">
    <property type="entry name" value="VALYL-TRNA SYNTHETASES"/>
    <property type="match status" value="1"/>
</dbReference>
<dbReference type="EMBL" id="JAVREZ010000354">
    <property type="protein sequence ID" value="MDT0488631.1"/>
    <property type="molecule type" value="Genomic_DNA"/>
</dbReference>
<evidence type="ECO:0000259" key="8">
    <source>
        <dbReference type="Pfam" id="PF00133"/>
    </source>
</evidence>
<evidence type="ECO:0000256" key="4">
    <source>
        <dbReference type="ARBA" id="ARBA00022840"/>
    </source>
</evidence>
<protein>
    <recommendedName>
        <fullName evidence="1">valine--tRNA ligase</fullName>
        <ecNumber evidence="1">6.1.1.9</ecNumber>
    </recommendedName>
    <alternativeName>
        <fullName evidence="7">Valyl-tRNA synthetase</fullName>
    </alternativeName>
</protein>
<evidence type="ECO:0000256" key="5">
    <source>
        <dbReference type="ARBA" id="ARBA00022917"/>
    </source>
</evidence>
<keyword evidence="3" id="KW-0547">Nucleotide-binding</keyword>
<proteinExistence type="predicted"/>
<dbReference type="Proteomes" id="UP001183824">
    <property type="component" value="Unassembled WGS sequence"/>
</dbReference>
<dbReference type="InterPro" id="IPR002300">
    <property type="entry name" value="aa-tRNA-synth_Ia"/>
</dbReference>
<feature type="domain" description="Aminoacyl-tRNA synthetase class Ia" evidence="8">
    <location>
        <begin position="25"/>
        <end position="111"/>
    </location>
</feature>
<keyword evidence="4" id="KW-0067">ATP-binding</keyword>
<evidence type="ECO:0000313" key="10">
    <source>
        <dbReference type="Proteomes" id="UP001183824"/>
    </source>
</evidence>
<dbReference type="Gene3D" id="3.40.50.620">
    <property type="entry name" value="HUPs"/>
    <property type="match status" value="1"/>
</dbReference>
<dbReference type="SUPFAM" id="SSF52374">
    <property type="entry name" value="Nucleotidylyl transferase"/>
    <property type="match status" value="1"/>
</dbReference>
<dbReference type="InterPro" id="IPR014729">
    <property type="entry name" value="Rossmann-like_a/b/a_fold"/>
</dbReference>
<sequence length="114" mass="12505">MTPTPDNRADALPKSWDPATVEADLYQGWVDAGYFTADSASEKPPYSIVLPPPNVTGSLHMGHALDHTLMDALTRRKRMQGYEVLWLPGMDHAGIATQTVVEKQLAVDGKTKED</sequence>
<feature type="non-terminal residue" evidence="9">
    <location>
        <position position="114"/>
    </location>
</feature>
<keyword evidence="5" id="KW-0648">Protein biosynthesis</keyword>
<dbReference type="GO" id="GO:0016874">
    <property type="term" value="F:ligase activity"/>
    <property type="evidence" value="ECO:0007669"/>
    <property type="project" value="UniProtKB-KW"/>
</dbReference>
<reference evidence="10" key="1">
    <citation type="submission" date="2023-07" db="EMBL/GenBank/DDBJ databases">
        <title>30 novel species of actinomycetes from the DSMZ collection.</title>
        <authorList>
            <person name="Nouioui I."/>
        </authorList>
    </citation>
    <scope>NUCLEOTIDE SEQUENCE [LARGE SCALE GENOMIC DNA]</scope>
    <source>
        <strain evidence="10">DSM 41640</strain>
    </source>
</reference>
<keyword evidence="2 9" id="KW-0436">Ligase</keyword>
<evidence type="ECO:0000313" key="9">
    <source>
        <dbReference type="EMBL" id="MDT0488631.1"/>
    </source>
</evidence>
<gene>
    <name evidence="9" type="ORF">RNB18_52270</name>
</gene>
<evidence type="ECO:0000256" key="7">
    <source>
        <dbReference type="ARBA" id="ARBA00029936"/>
    </source>
</evidence>
<dbReference type="InterPro" id="IPR002303">
    <property type="entry name" value="Valyl-tRNA_ligase"/>
</dbReference>
<evidence type="ECO:0000256" key="3">
    <source>
        <dbReference type="ARBA" id="ARBA00022741"/>
    </source>
</evidence>
<dbReference type="PROSITE" id="PS00178">
    <property type="entry name" value="AA_TRNA_LIGASE_I"/>
    <property type="match status" value="1"/>
</dbReference>
<evidence type="ECO:0000256" key="1">
    <source>
        <dbReference type="ARBA" id="ARBA00013169"/>
    </source>
</evidence>
<name>A0ABU2VSR0_9ACTN</name>
<accession>A0ABU2VSR0</accession>
<keyword evidence="10" id="KW-1185">Reference proteome</keyword>
<dbReference type="Pfam" id="PF00133">
    <property type="entry name" value="tRNA-synt_1"/>
    <property type="match status" value="1"/>
</dbReference>
<dbReference type="InterPro" id="IPR001412">
    <property type="entry name" value="aa-tRNA-synth_I_CS"/>
</dbReference>
<evidence type="ECO:0000256" key="6">
    <source>
        <dbReference type="ARBA" id="ARBA00023146"/>
    </source>
</evidence>
<organism evidence="9 10">
    <name type="scientific">Streptomyces doebereineriae</name>
    <dbReference type="NCBI Taxonomy" id="3075528"/>
    <lineage>
        <taxon>Bacteria</taxon>
        <taxon>Bacillati</taxon>
        <taxon>Actinomycetota</taxon>
        <taxon>Actinomycetes</taxon>
        <taxon>Kitasatosporales</taxon>
        <taxon>Streptomycetaceae</taxon>
        <taxon>Streptomyces</taxon>
    </lineage>
</organism>